<comment type="caution">
    <text evidence="9">The sequence shown here is derived from an EMBL/GenBank/DDBJ whole genome shotgun (WGS) entry which is preliminary data.</text>
</comment>
<sequence length="963" mass="108012">MSYNYGTMANDKPDHPLFYTADDLNRANGDDAGAEASLFNSLEVRRTYSRGRSGEKLTAAVSGERAPMDTSARKDEVYNLFDASHPTGRNSISKFGKLKNARFKNAVNRTMAQKRSIGMFQSKLSESLKYAHKRTASSQVHHIMDLVSSSGKTDLPQNPFAESQGRDDDSVDAVDKIEESKTQTDRLVAGAFQVQKLFEGDDDQSMSSETTTDSPLPIEELPLLSGVLDGEYDPTDENAVLARRRKQKTRRFIKMLHRKLRRLRRTGAQLISFVCQGIATAYFAFAAMPLVMTAWILFYNLGNPRFDFLPRTTTLSWWCNFFARQLLTLELARMTQFFLIDGLTLRTKFTITVGGPLVTLLMIQAKGWPFLLFAWSVIDLLILHGDDPFAVNWLYWTGLRIFSPGVSGAYLINSDVYFHALMCLVFSGVVTSLKRTFMAVHFGRKTLVDFKPRMEPLMKDIVLIAEVAELAERIENMVVENPQYFVSAESDDEDATDRTKLVQSNRIGKHCGIHSMKWKEDATPSSAPSENGEGDIGLGDSSHDKGEPIAGFIDMKDLLDAWEEPSNKRDKNKNEEASIQDVLQFRRALELMDIDRPFGQAFGSASNRNECILSSHTVYSRLMKMTPGNDVLPFATLNLLAVEEDEEEKQAKSAALLRLFCPDRHGNVTLLAFVQSCDSLYRRLRYFRASVGNASVIDNVLEAIFDGLFLSILFLVNLSILKFNPWPLLVSLSTLLVSFSFAVGASASKYIEGIFLIAIRRPFDLGDRIEISEVNCVDNPGVLNSWFVEDINLYYTTLRFARTNEVCTVSNGTLSNSRIINCNRSPGAIIIVEQDMHISLISCLADFEQKIYRYADDNPREWDAILFVRIDNMDSKAEKVLLKIGARHRNGWHSAGRILRERCALQMYIHLIGESMGVNYNGCGPSLSVVYEGGDLKDPCKSGFGKNLLAPENVVSKWDGGSL</sequence>
<comment type="subcellular location">
    <subcellularLocation>
        <location evidence="1">Membrane</location>
        <topology evidence="1">Multi-pass membrane protein</topology>
    </subcellularLocation>
</comment>
<dbReference type="OrthoDB" id="46580at2759"/>
<evidence type="ECO:0000256" key="3">
    <source>
        <dbReference type="ARBA" id="ARBA00022692"/>
    </source>
</evidence>
<dbReference type="InParanoid" id="A0A1Z5KH31"/>
<evidence type="ECO:0000313" key="10">
    <source>
        <dbReference type="Proteomes" id="UP000198406"/>
    </source>
</evidence>
<dbReference type="GO" id="GO:0006820">
    <property type="term" value="P:monoatomic anion transport"/>
    <property type="evidence" value="ECO:0007669"/>
    <property type="project" value="TreeGrafter"/>
</dbReference>
<evidence type="ECO:0000259" key="8">
    <source>
        <dbReference type="Pfam" id="PF00924"/>
    </source>
</evidence>
<keyword evidence="5 7" id="KW-0472">Membrane</keyword>
<dbReference type="Proteomes" id="UP000198406">
    <property type="component" value="Unassembled WGS sequence"/>
</dbReference>
<keyword evidence="3 7" id="KW-0812">Transmembrane</keyword>
<dbReference type="InterPro" id="IPR006685">
    <property type="entry name" value="MscS_channel_2nd"/>
</dbReference>
<comment type="similarity">
    <text evidence="2">Belongs to the MscS (TC 1.A.23) family.</text>
</comment>
<organism evidence="9 10">
    <name type="scientific">Fistulifera solaris</name>
    <name type="common">Oleaginous diatom</name>
    <dbReference type="NCBI Taxonomy" id="1519565"/>
    <lineage>
        <taxon>Eukaryota</taxon>
        <taxon>Sar</taxon>
        <taxon>Stramenopiles</taxon>
        <taxon>Ochrophyta</taxon>
        <taxon>Bacillariophyta</taxon>
        <taxon>Bacillariophyceae</taxon>
        <taxon>Bacillariophycidae</taxon>
        <taxon>Naviculales</taxon>
        <taxon>Naviculaceae</taxon>
        <taxon>Fistulifera</taxon>
    </lineage>
</organism>
<protein>
    <recommendedName>
        <fullName evidence="8">Mechanosensitive ion channel MscS domain-containing protein</fullName>
    </recommendedName>
</protein>
<reference evidence="9 10" key="1">
    <citation type="journal article" date="2015" name="Plant Cell">
        <title>Oil accumulation by the oleaginous diatom Fistulifera solaris as revealed by the genome and transcriptome.</title>
        <authorList>
            <person name="Tanaka T."/>
            <person name="Maeda Y."/>
            <person name="Veluchamy A."/>
            <person name="Tanaka M."/>
            <person name="Abida H."/>
            <person name="Marechal E."/>
            <person name="Bowler C."/>
            <person name="Muto M."/>
            <person name="Sunaga Y."/>
            <person name="Tanaka M."/>
            <person name="Yoshino T."/>
            <person name="Taniguchi T."/>
            <person name="Fukuda Y."/>
            <person name="Nemoto M."/>
            <person name="Matsumoto M."/>
            <person name="Wong P.S."/>
            <person name="Aburatani S."/>
            <person name="Fujibuchi W."/>
        </authorList>
    </citation>
    <scope>NUCLEOTIDE SEQUENCE [LARGE SCALE GENOMIC DNA]</scope>
    <source>
        <strain evidence="9 10">JPCC DA0580</strain>
    </source>
</reference>
<evidence type="ECO:0000313" key="9">
    <source>
        <dbReference type="EMBL" id="GAX25536.1"/>
    </source>
</evidence>
<name>A0A1Z5KH31_FISSO</name>
<dbReference type="InterPro" id="IPR023408">
    <property type="entry name" value="MscS_beta-dom_sf"/>
</dbReference>
<evidence type="ECO:0000256" key="1">
    <source>
        <dbReference type="ARBA" id="ARBA00004141"/>
    </source>
</evidence>
<evidence type="ECO:0000256" key="7">
    <source>
        <dbReference type="SAM" id="Phobius"/>
    </source>
</evidence>
<feature type="domain" description="Mechanosensitive ion channel MscS" evidence="8">
    <location>
        <begin position="750"/>
        <end position="824"/>
    </location>
</feature>
<dbReference type="SUPFAM" id="SSF50182">
    <property type="entry name" value="Sm-like ribonucleoproteins"/>
    <property type="match status" value="1"/>
</dbReference>
<dbReference type="EMBL" id="BDSP01000228">
    <property type="protein sequence ID" value="GAX25536.1"/>
    <property type="molecule type" value="Genomic_DNA"/>
</dbReference>
<feature type="transmembrane region" description="Helical" evidence="7">
    <location>
        <begin position="270"/>
        <end position="298"/>
    </location>
</feature>
<feature type="transmembrane region" description="Helical" evidence="7">
    <location>
        <begin position="416"/>
        <end position="433"/>
    </location>
</feature>
<dbReference type="GO" id="GO:0005886">
    <property type="term" value="C:plasma membrane"/>
    <property type="evidence" value="ECO:0007669"/>
    <property type="project" value="TreeGrafter"/>
</dbReference>
<accession>A0A1Z5KH31</accession>
<evidence type="ECO:0000256" key="4">
    <source>
        <dbReference type="ARBA" id="ARBA00022989"/>
    </source>
</evidence>
<dbReference type="PANTHER" id="PTHR31618:SF1">
    <property type="entry name" value="EF-HAND DOMAIN-CONTAINING PROTEIN"/>
    <property type="match status" value="1"/>
</dbReference>
<gene>
    <name evidence="9" type="ORF">FisN_28Hh004</name>
</gene>
<keyword evidence="4 7" id="KW-1133">Transmembrane helix</keyword>
<feature type="region of interest" description="Disordered" evidence="6">
    <location>
        <begin position="518"/>
        <end position="545"/>
    </location>
</feature>
<feature type="region of interest" description="Disordered" evidence="6">
    <location>
        <begin position="149"/>
        <end position="169"/>
    </location>
</feature>
<keyword evidence="10" id="KW-1185">Reference proteome</keyword>
<dbReference type="Gene3D" id="2.30.30.60">
    <property type="match status" value="1"/>
</dbReference>
<dbReference type="InterPro" id="IPR016688">
    <property type="entry name" value="MscS-like_plants/fungi"/>
</dbReference>
<dbReference type="PANTHER" id="PTHR31618">
    <property type="entry name" value="MECHANOSENSITIVE ION CHANNEL PROTEIN 5"/>
    <property type="match status" value="1"/>
</dbReference>
<evidence type="ECO:0000256" key="2">
    <source>
        <dbReference type="ARBA" id="ARBA00008017"/>
    </source>
</evidence>
<dbReference type="AlphaFoldDB" id="A0A1Z5KH31"/>
<dbReference type="GO" id="GO:0008381">
    <property type="term" value="F:mechanosensitive monoatomic ion channel activity"/>
    <property type="evidence" value="ECO:0007669"/>
    <property type="project" value="TreeGrafter"/>
</dbReference>
<evidence type="ECO:0000256" key="5">
    <source>
        <dbReference type="ARBA" id="ARBA00023136"/>
    </source>
</evidence>
<dbReference type="InterPro" id="IPR010920">
    <property type="entry name" value="LSM_dom_sf"/>
</dbReference>
<dbReference type="Pfam" id="PF00924">
    <property type="entry name" value="MS_channel_2nd"/>
    <property type="match status" value="1"/>
</dbReference>
<evidence type="ECO:0000256" key="6">
    <source>
        <dbReference type="SAM" id="MobiDB-lite"/>
    </source>
</evidence>
<proteinExistence type="inferred from homology"/>